<evidence type="ECO:0000256" key="7">
    <source>
        <dbReference type="ARBA" id="ARBA00047820"/>
    </source>
</evidence>
<keyword evidence="3" id="KW-0479">Metal-binding</keyword>
<evidence type="ECO:0000256" key="3">
    <source>
        <dbReference type="ARBA" id="ARBA00022723"/>
    </source>
</evidence>
<evidence type="ECO:0000256" key="4">
    <source>
        <dbReference type="ARBA" id="ARBA00022801"/>
    </source>
</evidence>
<evidence type="ECO:0000256" key="5">
    <source>
        <dbReference type="ARBA" id="ARBA00023211"/>
    </source>
</evidence>
<comment type="catalytic activity">
    <reaction evidence="7">
        <text>diphosphate + H2O = 2 phosphate + H(+)</text>
        <dbReference type="Rhea" id="RHEA:24576"/>
        <dbReference type="ChEBI" id="CHEBI:15377"/>
        <dbReference type="ChEBI" id="CHEBI:15378"/>
        <dbReference type="ChEBI" id="CHEBI:33019"/>
        <dbReference type="ChEBI" id="CHEBI:43474"/>
        <dbReference type="EC" id="3.6.1.1"/>
    </reaction>
</comment>
<comment type="cofactor">
    <cofactor evidence="1">
        <name>Mn(2+)</name>
        <dbReference type="ChEBI" id="CHEBI:29035"/>
    </cofactor>
</comment>
<comment type="caution">
    <text evidence="9">The sequence shown here is derived from an EMBL/GenBank/DDBJ whole genome shotgun (WGS) entry which is preliminary data.</text>
</comment>
<dbReference type="PANTHER" id="PTHR12112:SF22">
    <property type="entry name" value="MANGANESE-DEPENDENT INORGANIC PYROPHOSPHATASE-RELATED"/>
    <property type="match status" value="1"/>
</dbReference>
<dbReference type="Gene3D" id="3.10.310.20">
    <property type="entry name" value="DHHA2 domain"/>
    <property type="match status" value="1"/>
</dbReference>
<evidence type="ECO:0000259" key="8">
    <source>
        <dbReference type="SMART" id="SM01131"/>
    </source>
</evidence>
<dbReference type="Pfam" id="PF01368">
    <property type="entry name" value="DHH"/>
    <property type="match status" value="1"/>
</dbReference>
<evidence type="ECO:0000256" key="2">
    <source>
        <dbReference type="ARBA" id="ARBA00012146"/>
    </source>
</evidence>
<protein>
    <recommendedName>
        <fullName evidence="2">inorganic diphosphatase</fullName>
        <ecNumber evidence="2">3.6.1.1</ecNumber>
    </recommendedName>
    <alternativeName>
        <fullName evidence="6">Pyrophosphate phospho-hydrolase</fullName>
    </alternativeName>
</protein>
<evidence type="ECO:0000313" key="10">
    <source>
        <dbReference type="Proteomes" id="UP000034022"/>
    </source>
</evidence>
<dbReference type="SMART" id="SM01131">
    <property type="entry name" value="DHHA2"/>
    <property type="match status" value="1"/>
</dbReference>
<dbReference type="FunFam" id="3.90.1640.10:FF:000001">
    <property type="entry name" value="Probable manganese-dependent inorganic pyrophosphatase"/>
    <property type="match status" value="1"/>
</dbReference>
<proteinExistence type="predicted"/>
<dbReference type="Pfam" id="PF02833">
    <property type="entry name" value="DHHA2"/>
    <property type="match status" value="1"/>
</dbReference>
<evidence type="ECO:0000313" key="9">
    <source>
        <dbReference type="EMBL" id="KKQ69837.1"/>
    </source>
</evidence>
<reference evidence="9 10" key="1">
    <citation type="journal article" date="2015" name="Nature">
        <title>rRNA introns, odd ribosomes, and small enigmatic genomes across a large radiation of phyla.</title>
        <authorList>
            <person name="Brown C.T."/>
            <person name="Hug L.A."/>
            <person name="Thomas B.C."/>
            <person name="Sharon I."/>
            <person name="Castelle C.J."/>
            <person name="Singh A."/>
            <person name="Wilkins M.J."/>
            <person name="Williams K.H."/>
            <person name="Banfield J.F."/>
        </authorList>
    </citation>
    <scope>NUCLEOTIDE SEQUENCE [LARGE SCALE GENOMIC DNA]</scope>
</reference>
<dbReference type="PATRIC" id="fig|1618638.3.peg.1046"/>
<dbReference type="Gene3D" id="3.90.1640.10">
    <property type="entry name" value="inorganic pyrophosphatase (n-terminal core)"/>
    <property type="match status" value="1"/>
</dbReference>
<dbReference type="GO" id="GO:0046872">
    <property type="term" value="F:metal ion binding"/>
    <property type="evidence" value="ECO:0007669"/>
    <property type="project" value="UniProtKB-KW"/>
</dbReference>
<dbReference type="Proteomes" id="UP000034022">
    <property type="component" value="Unassembled WGS sequence"/>
</dbReference>
<organism evidence="9 10">
    <name type="scientific">Candidatus Falkowbacteria bacterium GW2011_GWE1_38_31</name>
    <dbReference type="NCBI Taxonomy" id="1618638"/>
    <lineage>
        <taxon>Bacteria</taxon>
        <taxon>Candidatus Falkowiibacteriota</taxon>
    </lineage>
</organism>
<dbReference type="GO" id="GO:0005737">
    <property type="term" value="C:cytoplasm"/>
    <property type="evidence" value="ECO:0007669"/>
    <property type="project" value="InterPro"/>
</dbReference>
<keyword evidence="4" id="KW-0378">Hydrolase</keyword>
<feature type="domain" description="DHHA2" evidence="8">
    <location>
        <begin position="182"/>
        <end position="308"/>
    </location>
</feature>
<dbReference type="InterPro" id="IPR038222">
    <property type="entry name" value="DHHA2_dom_sf"/>
</dbReference>
<evidence type="ECO:0000256" key="1">
    <source>
        <dbReference type="ARBA" id="ARBA00001936"/>
    </source>
</evidence>
<dbReference type="PANTHER" id="PTHR12112">
    <property type="entry name" value="BNIP - RELATED"/>
    <property type="match status" value="1"/>
</dbReference>
<dbReference type="InterPro" id="IPR001667">
    <property type="entry name" value="DDH_dom"/>
</dbReference>
<sequence>MSQTIYIIGHKSPDLDSVAAAIAFANLKNKLENTSDYVPAIAEEINQITKFILDKFAISTPEVLTDASEKKIILVDHNEASQTVNGFEKADIVEILDHHKLNFQNDKPITVSIKPWGSSCSIIAQMYFDSNIVPDKNIAGLMLSAILDDTVITKSPTCTETDKALIAKLSELASVEDWQAYGLEMFKIKSSIKNFSELQIIKNDFKDFAFKTGKFGIGQVEMVDLSEVDARMDALFAEMKKLHTSENYHSLIIFFTDIINVGSRFLVVSNDLQKIEEALGQKLENNTTYIPGILSRKKQVVPMFSKIFDN</sequence>
<dbReference type="InterPro" id="IPR004097">
    <property type="entry name" value="DHHA2"/>
</dbReference>
<dbReference type="AlphaFoldDB" id="A0A0G0JT48"/>
<dbReference type="NCBIfam" id="NF003877">
    <property type="entry name" value="PRK05427.1"/>
    <property type="match status" value="1"/>
</dbReference>
<evidence type="ECO:0000256" key="6">
    <source>
        <dbReference type="ARBA" id="ARBA00032535"/>
    </source>
</evidence>
<accession>A0A0G0JT48</accession>
<dbReference type="EC" id="3.6.1.1" evidence="2"/>
<dbReference type="EMBL" id="LBUU01000009">
    <property type="protein sequence ID" value="KKQ69837.1"/>
    <property type="molecule type" value="Genomic_DNA"/>
</dbReference>
<keyword evidence="5" id="KW-0464">Manganese</keyword>
<gene>
    <name evidence="9" type="ORF">US91_C0009G0040</name>
</gene>
<name>A0A0G0JT48_9BACT</name>
<dbReference type="InterPro" id="IPR038763">
    <property type="entry name" value="DHH_sf"/>
</dbReference>
<dbReference type="SUPFAM" id="SSF64182">
    <property type="entry name" value="DHH phosphoesterases"/>
    <property type="match status" value="1"/>
</dbReference>
<dbReference type="GO" id="GO:0004427">
    <property type="term" value="F:inorganic diphosphate phosphatase activity"/>
    <property type="evidence" value="ECO:0007669"/>
    <property type="project" value="UniProtKB-EC"/>
</dbReference>